<gene>
    <name evidence="5" type="ORF">PVAR5_8394</name>
</gene>
<evidence type="ECO:0000313" key="5">
    <source>
        <dbReference type="EMBL" id="GAD99670.1"/>
    </source>
</evidence>
<dbReference type="GO" id="GO:0052689">
    <property type="term" value="F:carboxylic ester hydrolase activity"/>
    <property type="evidence" value="ECO:0007669"/>
    <property type="project" value="TreeGrafter"/>
</dbReference>
<proteinExistence type="inferred from homology"/>
<dbReference type="InterPro" id="IPR002018">
    <property type="entry name" value="CarbesteraseB"/>
</dbReference>
<evidence type="ECO:0000313" key="6">
    <source>
        <dbReference type="Proteomes" id="UP000018001"/>
    </source>
</evidence>
<feature type="domain" description="Carboxylesterase type B" evidence="4">
    <location>
        <begin position="21"/>
        <end position="362"/>
    </location>
</feature>
<comment type="caution">
    <text evidence="5">The sequence shown here is derived from an EMBL/GenBank/DDBJ whole genome shotgun (WGS) entry which is preliminary data.</text>
</comment>
<dbReference type="HOGENOM" id="CLU_006586_15_2_1"/>
<feature type="domain" description="Carboxylesterase type B" evidence="4">
    <location>
        <begin position="374"/>
        <end position="484"/>
    </location>
</feature>
<dbReference type="EMBL" id="BAUL01000311">
    <property type="protein sequence ID" value="GAD99670.1"/>
    <property type="molecule type" value="Genomic_DNA"/>
</dbReference>
<dbReference type="InterPro" id="IPR029058">
    <property type="entry name" value="AB_hydrolase_fold"/>
</dbReference>
<evidence type="ECO:0000256" key="2">
    <source>
        <dbReference type="ARBA" id="ARBA00022801"/>
    </source>
</evidence>
<keyword evidence="2" id="KW-0378">Hydrolase</keyword>
<feature type="chain" id="PRO_5004736721" evidence="3">
    <location>
        <begin position="19"/>
        <end position="501"/>
    </location>
</feature>
<dbReference type="InParanoid" id="V5I5W3"/>
<evidence type="ECO:0000256" key="3">
    <source>
        <dbReference type="SAM" id="SignalP"/>
    </source>
</evidence>
<accession>V5I5W3</accession>
<sequence length="501" mass="54941">MQFHILLPFLGFLAPVLASEITVSTSNGPITGHRTSKSPDVIEYLGIPYAAPPVGDLRFAAPQSYKGQEPYVAANYGADCPYTKSSLVNYPNKTAQFDRIFEAFAAINNNTQSEDCLSLNIWTKSTESHKLKPVLVHFYGGRWTSGTTHTPFYYGGYLADAEDIIVVTVNYRMNIFGFPGIPNQPSNLGLLDQRKAVEWLRDNIKAFGGNPSKIVISGQSCGSAAVAYWPYAYKNNPIVAGLISHSGTISSFPVNSQDLSTQNWYNVSKLLGCGTSGDVLPCMRQKSVADILAAAAKIKPPPATSAARKQPVFEPTVDGVTIFDNYDTRSANGSFAHLPYLVGHNDNEAGFYKIAAYAQGANLSESDWQDFNIQTFTCPTMKEATNHVRAGVPTWRFRYFADWNNTRLYPTSGAYHGVDMNMIFDNSADFTGIAESTPQKQLERVMQHAWAAFVADPEKGLEKLGWPVFNPDANTLIRLGHDNVPNASFVDPQVYDSACSA</sequence>
<dbReference type="SUPFAM" id="SSF53474">
    <property type="entry name" value="alpha/beta-Hydrolases"/>
    <property type="match status" value="1"/>
</dbReference>
<dbReference type="InterPro" id="IPR050654">
    <property type="entry name" value="AChE-related_enzymes"/>
</dbReference>
<dbReference type="AlphaFoldDB" id="V5I5W3"/>
<dbReference type="Pfam" id="PF00135">
    <property type="entry name" value="COesterase"/>
    <property type="match status" value="2"/>
</dbReference>
<protein>
    <submittedName>
        <fullName evidence="5">Cholinesterase</fullName>
    </submittedName>
</protein>
<evidence type="ECO:0000259" key="4">
    <source>
        <dbReference type="Pfam" id="PF00135"/>
    </source>
</evidence>
<evidence type="ECO:0000256" key="1">
    <source>
        <dbReference type="ARBA" id="ARBA00005964"/>
    </source>
</evidence>
<comment type="similarity">
    <text evidence="1">Belongs to the type-B carboxylesterase/lipase family.</text>
</comment>
<dbReference type="ESTHER" id="byssn-v5i5w3">
    <property type="family name" value="Fungal_carboxylesterase_lipase"/>
</dbReference>
<keyword evidence="6" id="KW-1185">Reference proteome</keyword>
<reference evidence="6" key="1">
    <citation type="journal article" date="2014" name="Genome Announc.">
        <title>Draft genome sequence of the formaldehyde-resistant fungus Byssochlamys spectabilis No. 5 (anamorph Paecilomyces variotii No. 5) (NBRC109023).</title>
        <authorList>
            <person name="Oka T."/>
            <person name="Ekino K."/>
            <person name="Fukuda K."/>
            <person name="Nomura Y."/>
        </authorList>
    </citation>
    <scope>NUCLEOTIDE SEQUENCE [LARGE SCALE GENOMIC DNA]</scope>
    <source>
        <strain evidence="6">No. 5 / NBRC 109023</strain>
    </source>
</reference>
<dbReference type="OrthoDB" id="408631at2759"/>
<dbReference type="PANTHER" id="PTHR43918">
    <property type="entry name" value="ACETYLCHOLINESTERASE"/>
    <property type="match status" value="1"/>
</dbReference>
<name>V5I5W3_BYSSN</name>
<dbReference type="Gene3D" id="3.40.50.1820">
    <property type="entry name" value="alpha/beta hydrolase"/>
    <property type="match status" value="2"/>
</dbReference>
<dbReference type="PANTHER" id="PTHR43918:SF4">
    <property type="entry name" value="CARBOXYLIC ESTER HYDROLASE"/>
    <property type="match status" value="1"/>
</dbReference>
<organism evidence="5 6">
    <name type="scientific">Byssochlamys spectabilis (strain No. 5 / NBRC 109023)</name>
    <name type="common">Paecilomyces variotii</name>
    <dbReference type="NCBI Taxonomy" id="1356009"/>
    <lineage>
        <taxon>Eukaryota</taxon>
        <taxon>Fungi</taxon>
        <taxon>Dikarya</taxon>
        <taxon>Ascomycota</taxon>
        <taxon>Pezizomycotina</taxon>
        <taxon>Eurotiomycetes</taxon>
        <taxon>Eurotiomycetidae</taxon>
        <taxon>Eurotiales</taxon>
        <taxon>Thermoascaceae</taxon>
        <taxon>Paecilomyces</taxon>
    </lineage>
</organism>
<dbReference type="Proteomes" id="UP000018001">
    <property type="component" value="Unassembled WGS sequence"/>
</dbReference>
<feature type="signal peptide" evidence="3">
    <location>
        <begin position="1"/>
        <end position="18"/>
    </location>
</feature>
<dbReference type="eggNOG" id="KOG4389">
    <property type="taxonomic scope" value="Eukaryota"/>
</dbReference>
<keyword evidence="3" id="KW-0732">Signal</keyword>